<keyword evidence="1" id="KW-1185">Reference proteome</keyword>
<dbReference type="WBParaSite" id="nRc.2.0.1.t18434-RA">
    <property type="protein sequence ID" value="nRc.2.0.1.t18434-RA"/>
    <property type="gene ID" value="nRc.2.0.1.g18434"/>
</dbReference>
<dbReference type="Proteomes" id="UP000887565">
    <property type="component" value="Unplaced"/>
</dbReference>
<proteinExistence type="predicted"/>
<sequence length="126" mass="14247">LVRQLIGVQRFHICNVGLGSQFFILSVASKIQEPNDPGLSNDMFSQSDKNTTRSFGENKLNCTKYNKSMKMEANRINFRRMMIANYDRVKNRSAKVLAIMYKSKNPLNGMVGKSATWRGQPAGHMA</sequence>
<accession>A0A915IWI0</accession>
<reference evidence="2" key="1">
    <citation type="submission" date="2022-11" db="UniProtKB">
        <authorList>
            <consortium name="WormBaseParasite"/>
        </authorList>
    </citation>
    <scope>IDENTIFICATION</scope>
</reference>
<protein>
    <submittedName>
        <fullName evidence="2">Uncharacterized protein</fullName>
    </submittedName>
</protein>
<name>A0A915IWI0_ROMCU</name>
<evidence type="ECO:0000313" key="2">
    <source>
        <dbReference type="WBParaSite" id="nRc.2.0.1.t18434-RA"/>
    </source>
</evidence>
<organism evidence="1 2">
    <name type="scientific">Romanomermis culicivorax</name>
    <name type="common">Nematode worm</name>
    <dbReference type="NCBI Taxonomy" id="13658"/>
    <lineage>
        <taxon>Eukaryota</taxon>
        <taxon>Metazoa</taxon>
        <taxon>Ecdysozoa</taxon>
        <taxon>Nematoda</taxon>
        <taxon>Enoplea</taxon>
        <taxon>Dorylaimia</taxon>
        <taxon>Mermithida</taxon>
        <taxon>Mermithoidea</taxon>
        <taxon>Mermithidae</taxon>
        <taxon>Romanomermis</taxon>
    </lineage>
</organism>
<dbReference type="AlphaFoldDB" id="A0A915IWI0"/>
<evidence type="ECO:0000313" key="1">
    <source>
        <dbReference type="Proteomes" id="UP000887565"/>
    </source>
</evidence>